<dbReference type="InterPro" id="IPR011576">
    <property type="entry name" value="Pyridox_Oxase_N"/>
</dbReference>
<proteinExistence type="predicted"/>
<reference evidence="3 4" key="1">
    <citation type="submission" date="2017-11" db="EMBL/GenBank/DDBJ databases">
        <title>Genomic Encyclopedia of Archaeal and Bacterial Type Strains, Phase II (KMG-II): From Individual Species to Whole Genera.</title>
        <authorList>
            <person name="Goeker M."/>
        </authorList>
    </citation>
    <scope>NUCLEOTIDE SEQUENCE [LARGE SCALE GENOMIC DNA]</scope>
    <source>
        <strain evidence="3 4">DSM 25478</strain>
    </source>
</reference>
<sequence>MPLTPDLAALADETYVSLTTFRRSGEGVSTPVWVASDGDALLVWTARTTGKVTRLRSDPVVELRACDRRGQVAASARVVAARAVVAEDAATLERAERAMVAAYGVQFRVARLVERLRRASHERVAIVITPA</sequence>
<dbReference type="PANTHER" id="PTHR35176:SF11">
    <property type="entry name" value="PYRIDOXAMINE 5'-PHOSPHATE OXIDASE FAMILY PROTEIN"/>
    <property type="match status" value="1"/>
</dbReference>
<evidence type="ECO:0000256" key="1">
    <source>
        <dbReference type="ARBA" id="ARBA00023002"/>
    </source>
</evidence>
<dbReference type="Pfam" id="PF01243">
    <property type="entry name" value="PNPOx_N"/>
    <property type="match status" value="1"/>
</dbReference>
<dbReference type="PANTHER" id="PTHR35176">
    <property type="entry name" value="HEME OXYGENASE HI_0854-RELATED"/>
    <property type="match status" value="1"/>
</dbReference>
<dbReference type="InterPro" id="IPR019965">
    <property type="entry name" value="PPOX_F420-dep_Rv2061_put"/>
</dbReference>
<gene>
    <name evidence="3" type="ORF">CLV28_2933</name>
</gene>
<evidence type="ECO:0000313" key="4">
    <source>
        <dbReference type="Proteomes" id="UP000231693"/>
    </source>
</evidence>
<feature type="domain" description="Pyridoxamine 5'-phosphate oxidase N-terminal" evidence="2">
    <location>
        <begin position="8"/>
        <end position="130"/>
    </location>
</feature>
<keyword evidence="1" id="KW-0560">Oxidoreductase</keyword>
<evidence type="ECO:0000313" key="3">
    <source>
        <dbReference type="EMBL" id="PJJ69123.1"/>
    </source>
</evidence>
<dbReference type="Proteomes" id="UP000231693">
    <property type="component" value="Unassembled WGS sequence"/>
</dbReference>
<comment type="caution">
    <text evidence="3">The sequence shown here is derived from an EMBL/GenBank/DDBJ whole genome shotgun (WGS) entry which is preliminary data.</text>
</comment>
<keyword evidence="4" id="KW-1185">Reference proteome</keyword>
<dbReference type="EMBL" id="PGFE01000006">
    <property type="protein sequence ID" value="PJJ69123.1"/>
    <property type="molecule type" value="Genomic_DNA"/>
</dbReference>
<protein>
    <recommendedName>
        <fullName evidence="2">Pyridoxamine 5'-phosphate oxidase N-terminal domain-containing protein</fullName>
    </recommendedName>
</protein>
<dbReference type="GO" id="GO:0016627">
    <property type="term" value="F:oxidoreductase activity, acting on the CH-CH group of donors"/>
    <property type="evidence" value="ECO:0007669"/>
    <property type="project" value="TreeGrafter"/>
</dbReference>
<organism evidence="3 4">
    <name type="scientific">Sediminihabitans luteus</name>
    <dbReference type="NCBI Taxonomy" id="1138585"/>
    <lineage>
        <taxon>Bacteria</taxon>
        <taxon>Bacillati</taxon>
        <taxon>Actinomycetota</taxon>
        <taxon>Actinomycetes</taxon>
        <taxon>Micrococcales</taxon>
        <taxon>Cellulomonadaceae</taxon>
        <taxon>Sediminihabitans</taxon>
    </lineage>
</organism>
<name>A0A2M9CCT8_9CELL</name>
<dbReference type="GO" id="GO:0005829">
    <property type="term" value="C:cytosol"/>
    <property type="evidence" value="ECO:0007669"/>
    <property type="project" value="TreeGrafter"/>
</dbReference>
<accession>A0A2M9CCT8</accession>
<dbReference type="NCBIfam" id="TIGR03666">
    <property type="entry name" value="Rv2061_F420"/>
    <property type="match status" value="1"/>
</dbReference>
<dbReference type="InterPro" id="IPR012349">
    <property type="entry name" value="Split_barrel_FMN-bd"/>
</dbReference>
<dbReference type="InterPro" id="IPR052019">
    <property type="entry name" value="F420H2_bilvrd_red/Heme_oxyg"/>
</dbReference>
<dbReference type="Gene3D" id="2.30.110.10">
    <property type="entry name" value="Electron Transport, Fmn-binding Protein, Chain A"/>
    <property type="match status" value="1"/>
</dbReference>
<dbReference type="GO" id="GO:0070967">
    <property type="term" value="F:coenzyme F420 binding"/>
    <property type="evidence" value="ECO:0007669"/>
    <property type="project" value="TreeGrafter"/>
</dbReference>
<dbReference type="RefSeq" id="WP_239073259.1">
    <property type="nucleotide sequence ID" value="NZ_BOOX01000008.1"/>
</dbReference>
<dbReference type="SUPFAM" id="SSF50475">
    <property type="entry name" value="FMN-binding split barrel"/>
    <property type="match status" value="1"/>
</dbReference>
<dbReference type="AlphaFoldDB" id="A0A2M9CCT8"/>
<evidence type="ECO:0000259" key="2">
    <source>
        <dbReference type="Pfam" id="PF01243"/>
    </source>
</evidence>